<dbReference type="OrthoDB" id="2168082at2"/>
<keyword evidence="1" id="KW-0732">Signal</keyword>
<dbReference type="EMBL" id="FXTH01000020">
    <property type="protein sequence ID" value="SMO88520.1"/>
    <property type="molecule type" value="Genomic_DNA"/>
</dbReference>
<accession>A0A521EZC0</accession>
<feature type="signal peptide" evidence="1">
    <location>
        <begin position="1"/>
        <end position="30"/>
    </location>
</feature>
<dbReference type="Pfam" id="PF20046">
    <property type="entry name" value="DUF6448"/>
    <property type="match status" value="1"/>
</dbReference>
<evidence type="ECO:0000256" key="1">
    <source>
        <dbReference type="SAM" id="SignalP"/>
    </source>
</evidence>
<dbReference type="Proteomes" id="UP000317593">
    <property type="component" value="Unassembled WGS sequence"/>
</dbReference>
<feature type="chain" id="PRO_5022174055" evidence="1">
    <location>
        <begin position="31"/>
        <end position="201"/>
    </location>
</feature>
<dbReference type="InterPro" id="IPR045613">
    <property type="entry name" value="DUF6448"/>
</dbReference>
<protein>
    <submittedName>
        <fullName evidence="2">Uncharacterized protein</fullName>
    </submittedName>
</protein>
<gene>
    <name evidence="2" type="ORF">SAMN06265218_1206</name>
</gene>
<reference evidence="2 3" key="1">
    <citation type="submission" date="2017-05" db="EMBL/GenBank/DDBJ databases">
        <authorList>
            <person name="Varghese N."/>
            <person name="Submissions S."/>
        </authorList>
    </citation>
    <scope>NUCLEOTIDE SEQUENCE [LARGE SCALE GENOMIC DNA]</scope>
    <source>
        <strain evidence="2 3">DSM 21194</strain>
    </source>
</reference>
<dbReference type="AlphaFoldDB" id="A0A521EZC0"/>
<evidence type="ECO:0000313" key="2">
    <source>
        <dbReference type="EMBL" id="SMO88520.1"/>
    </source>
</evidence>
<name>A0A521EZC0_9BACT</name>
<dbReference type="RefSeq" id="WP_142715773.1">
    <property type="nucleotide sequence ID" value="NZ_FXTH01000020.1"/>
</dbReference>
<organism evidence="2 3">
    <name type="scientific">Fodinibius sediminis</name>
    <dbReference type="NCBI Taxonomy" id="1214077"/>
    <lineage>
        <taxon>Bacteria</taxon>
        <taxon>Pseudomonadati</taxon>
        <taxon>Balneolota</taxon>
        <taxon>Balneolia</taxon>
        <taxon>Balneolales</taxon>
        <taxon>Balneolaceae</taxon>
        <taxon>Fodinibius</taxon>
    </lineage>
</organism>
<evidence type="ECO:0000313" key="3">
    <source>
        <dbReference type="Proteomes" id="UP000317593"/>
    </source>
</evidence>
<keyword evidence="3" id="KW-1185">Reference proteome</keyword>
<sequence>MTYLQSHIKTILASIFTVALMLGFASTSQAHCDRVNGPVATDARKALETGDISHALIWVTDRQAEELKSTFEQSLNVYTKGDESQELAERYFMSETVRLHREAEGMPFTGLKPAQQGSQDIQVAEQALTSGELAPVTEMLANEIQQKTTELYSNAMEAKSKKDNSVEAGRKWVDAYVKYIVYVHKLYQKTQAGPAHGVGNN</sequence>
<proteinExistence type="predicted"/>